<reference evidence="11 12" key="1">
    <citation type="submission" date="2018-06" db="EMBL/GenBank/DDBJ databases">
        <title>A transcriptomic atlas of mushroom development highlights an independent origin of complex multicellularity.</title>
        <authorList>
            <consortium name="DOE Joint Genome Institute"/>
            <person name="Krizsan K."/>
            <person name="Almasi E."/>
            <person name="Merenyi Z."/>
            <person name="Sahu N."/>
            <person name="Viragh M."/>
            <person name="Koszo T."/>
            <person name="Mondo S."/>
            <person name="Kiss B."/>
            <person name="Balint B."/>
            <person name="Kues U."/>
            <person name="Barry K."/>
            <person name="Hegedus J.C."/>
            <person name="Henrissat B."/>
            <person name="Johnson J."/>
            <person name="Lipzen A."/>
            <person name="Ohm R."/>
            <person name="Nagy I."/>
            <person name="Pangilinan J."/>
            <person name="Yan J."/>
            <person name="Xiong Y."/>
            <person name="Grigoriev I.V."/>
            <person name="Hibbett D.S."/>
            <person name="Nagy L.G."/>
        </authorList>
    </citation>
    <scope>NUCLEOTIDE SEQUENCE [LARGE SCALE GENOMIC DNA]</scope>
    <source>
        <strain evidence="11 12">SZMC22713</strain>
    </source>
</reference>
<evidence type="ECO:0000256" key="8">
    <source>
        <dbReference type="ARBA" id="ARBA00023033"/>
    </source>
</evidence>
<dbReference type="SUPFAM" id="SSF48264">
    <property type="entry name" value="Cytochrome P450"/>
    <property type="match status" value="1"/>
</dbReference>
<evidence type="ECO:0000256" key="1">
    <source>
        <dbReference type="ARBA" id="ARBA00001971"/>
    </source>
</evidence>
<evidence type="ECO:0000256" key="10">
    <source>
        <dbReference type="RuleBase" id="RU000461"/>
    </source>
</evidence>
<proteinExistence type="inferred from homology"/>
<evidence type="ECO:0000256" key="6">
    <source>
        <dbReference type="ARBA" id="ARBA00023002"/>
    </source>
</evidence>
<evidence type="ECO:0000256" key="7">
    <source>
        <dbReference type="ARBA" id="ARBA00023004"/>
    </source>
</evidence>
<dbReference type="Proteomes" id="UP000294933">
    <property type="component" value="Unassembled WGS sequence"/>
</dbReference>
<dbReference type="Gene3D" id="1.10.630.10">
    <property type="entry name" value="Cytochrome P450"/>
    <property type="match status" value="1"/>
</dbReference>
<dbReference type="InterPro" id="IPR001128">
    <property type="entry name" value="Cyt_P450"/>
</dbReference>
<dbReference type="GO" id="GO:0020037">
    <property type="term" value="F:heme binding"/>
    <property type="evidence" value="ECO:0007669"/>
    <property type="project" value="InterPro"/>
</dbReference>
<dbReference type="VEuPathDB" id="FungiDB:BD410DRAFT_778095"/>
<evidence type="ECO:0000313" key="12">
    <source>
        <dbReference type="Proteomes" id="UP000294933"/>
    </source>
</evidence>
<gene>
    <name evidence="11" type="ORF">BD410DRAFT_778095</name>
</gene>
<protein>
    <submittedName>
        <fullName evidence="11">Cytochrome P450</fullName>
    </submittedName>
</protein>
<keyword evidence="4 9" id="KW-0349">Heme</keyword>
<keyword evidence="6 10" id="KW-0560">Oxidoreductase</keyword>
<dbReference type="GO" id="GO:0005506">
    <property type="term" value="F:iron ion binding"/>
    <property type="evidence" value="ECO:0007669"/>
    <property type="project" value="InterPro"/>
</dbReference>
<keyword evidence="7 9" id="KW-0408">Iron</keyword>
<evidence type="ECO:0000256" key="3">
    <source>
        <dbReference type="ARBA" id="ARBA00010617"/>
    </source>
</evidence>
<dbReference type="OrthoDB" id="2789670at2759"/>
<accession>A0A4Y7PJ49</accession>
<comment type="cofactor">
    <cofactor evidence="1 9">
        <name>heme</name>
        <dbReference type="ChEBI" id="CHEBI:30413"/>
    </cofactor>
</comment>
<dbReference type="GO" id="GO:0004497">
    <property type="term" value="F:monooxygenase activity"/>
    <property type="evidence" value="ECO:0007669"/>
    <property type="project" value="UniProtKB-KW"/>
</dbReference>
<dbReference type="STRING" id="50990.A0A4Y7PJ49"/>
<feature type="binding site" description="axial binding residue" evidence="9">
    <location>
        <position position="431"/>
    </location>
    <ligand>
        <name>heme</name>
        <dbReference type="ChEBI" id="CHEBI:30413"/>
    </ligand>
    <ligandPart>
        <name>Fe</name>
        <dbReference type="ChEBI" id="CHEBI:18248"/>
    </ligandPart>
</feature>
<keyword evidence="5 9" id="KW-0479">Metal-binding</keyword>
<evidence type="ECO:0000256" key="2">
    <source>
        <dbReference type="ARBA" id="ARBA00005179"/>
    </source>
</evidence>
<dbReference type="CDD" id="cd11065">
    <property type="entry name" value="CYP64-like"/>
    <property type="match status" value="1"/>
</dbReference>
<evidence type="ECO:0000256" key="4">
    <source>
        <dbReference type="ARBA" id="ARBA00022617"/>
    </source>
</evidence>
<dbReference type="PROSITE" id="PS00086">
    <property type="entry name" value="CYTOCHROME_P450"/>
    <property type="match status" value="1"/>
</dbReference>
<evidence type="ECO:0000256" key="9">
    <source>
        <dbReference type="PIRSR" id="PIRSR602401-1"/>
    </source>
</evidence>
<dbReference type="InterPro" id="IPR050364">
    <property type="entry name" value="Cytochrome_P450_fung"/>
</dbReference>
<sequence length="500" mass="56327">MFDSLLSIETTLLVTIVCLTVYRLARRRTPPPPPGPPGYPIIGNVLDMPGVDECHTFAKWREEYGDLISLNCAGTVIVICNSYQKAVELLEKKSAIYSDRASAPMATDLVGWKNNLAFLPYGQRHREGRKLFHQELGQPLSLVRFHHQEEDESLNFLKRLLKNPKDYERSISKHAGAIVMRIVYGYEKQDDKLVALVNKVMEAAGLAMAPSHFWVNMMPWLKYVPAWMPGAGFQRIAAEWRQDMMNMVNQPFEFVKTGMREGTAPESFTSRLLADEKTRDKTDTIKWLAGSMFAGGSDTTYATIYAFSLAMTLFPDVQKRAQAEIDAVVGQDRLPSYADRDHLPFVEVLVQEVLRFFSVVPIGIPHVSLADDVHDGYFIPKGAIIFQNLWLMSHDPKVYKNPMEFDPTRFMGPNPEQDVRDYCFGFGRRACPGKYLADVTVWISCVRVLATFEIKAPIATDGTPRVQHVKAAPGIVTHPVEFECEITPRSTKAASLIAMS</sequence>
<dbReference type="GO" id="GO:0016705">
    <property type="term" value="F:oxidoreductase activity, acting on paired donors, with incorporation or reduction of molecular oxygen"/>
    <property type="evidence" value="ECO:0007669"/>
    <property type="project" value="InterPro"/>
</dbReference>
<keyword evidence="12" id="KW-1185">Reference proteome</keyword>
<comment type="similarity">
    <text evidence="3 10">Belongs to the cytochrome P450 family.</text>
</comment>
<comment type="pathway">
    <text evidence="2">Secondary metabolite biosynthesis.</text>
</comment>
<dbReference type="EMBL" id="ML170273">
    <property type="protein sequence ID" value="TDL15494.1"/>
    <property type="molecule type" value="Genomic_DNA"/>
</dbReference>
<dbReference type="InterPro" id="IPR036396">
    <property type="entry name" value="Cyt_P450_sf"/>
</dbReference>
<dbReference type="PRINTS" id="PR00463">
    <property type="entry name" value="EP450I"/>
</dbReference>
<dbReference type="InterPro" id="IPR017972">
    <property type="entry name" value="Cyt_P450_CS"/>
</dbReference>
<dbReference type="Pfam" id="PF00067">
    <property type="entry name" value="p450"/>
    <property type="match status" value="1"/>
</dbReference>
<dbReference type="AlphaFoldDB" id="A0A4Y7PJ49"/>
<name>A0A4Y7PJ49_9AGAM</name>
<dbReference type="InterPro" id="IPR002401">
    <property type="entry name" value="Cyt_P450_E_grp-I"/>
</dbReference>
<dbReference type="PANTHER" id="PTHR46300:SF7">
    <property type="entry name" value="P450, PUTATIVE (EUROFUNG)-RELATED"/>
    <property type="match status" value="1"/>
</dbReference>
<evidence type="ECO:0000256" key="5">
    <source>
        <dbReference type="ARBA" id="ARBA00022723"/>
    </source>
</evidence>
<dbReference type="PANTHER" id="PTHR46300">
    <property type="entry name" value="P450, PUTATIVE (EUROFUNG)-RELATED-RELATED"/>
    <property type="match status" value="1"/>
</dbReference>
<evidence type="ECO:0000313" key="11">
    <source>
        <dbReference type="EMBL" id="TDL15494.1"/>
    </source>
</evidence>
<organism evidence="11 12">
    <name type="scientific">Rickenella mellea</name>
    <dbReference type="NCBI Taxonomy" id="50990"/>
    <lineage>
        <taxon>Eukaryota</taxon>
        <taxon>Fungi</taxon>
        <taxon>Dikarya</taxon>
        <taxon>Basidiomycota</taxon>
        <taxon>Agaricomycotina</taxon>
        <taxon>Agaricomycetes</taxon>
        <taxon>Hymenochaetales</taxon>
        <taxon>Rickenellaceae</taxon>
        <taxon>Rickenella</taxon>
    </lineage>
</organism>
<keyword evidence="8 10" id="KW-0503">Monooxygenase</keyword>